<dbReference type="SMART" id="SM00387">
    <property type="entry name" value="HATPase_c"/>
    <property type="match status" value="1"/>
</dbReference>
<dbReference type="Gene3D" id="3.30.565.10">
    <property type="entry name" value="Histidine kinase-like ATPase, C-terminal domain"/>
    <property type="match status" value="1"/>
</dbReference>
<keyword evidence="3" id="KW-0597">Phosphoprotein</keyword>
<keyword evidence="4 8" id="KW-0418">Kinase</keyword>
<evidence type="ECO:0000256" key="2">
    <source>
        <dbReference type="ARBA" id="ARBA00012438"/>
    </source>
</evidence>
<evidence type="ECO:0000313" key="9">
    <source>
        <dbReference type="Proteomes" id="UP001489509"/>
    </source>
</evidence>
<organism evidence="8 9">
    <name type="scientific">Solibaculum intestinale</name>
    <dbReference type="NCBI Taxonomy" id="3133165"/>
    <lineage>
        <taxon>Bacteria</taxon>
        <taxon>Bacillati</taxon>
        <taxon>Bacillota</taxon>
        <taxon>Clostridia</taxon>
        <taxon>Eubacteriales</taxon>
        <taxon>Oscillospiraceae</taxon>
        <taxon>Solibaculum</taxon>
    </lineage>
</organism>
<accession>A0ABV1DY29</accession>
<comment type="caution">
    <text evidence="8">The sequence shown here is derived from an EMBL/GenBank/DDBJ whole genome shotgun (WGS) entry which is preliminary data.</text>
</comment>
<dbReference type="PANTHER" id="PTHR43547:SF2">
    <property type="entry name" value="HYBRID SIGNAL TRANSDUCTION HISTIDINE KINASE C"/>
    <property type="match status" value="1"/>
</dbReference>
<evidence type="ECO:0000256" key="4">
    <source>
        <dbReference type="ARBA" id="ARBA00022777"/>
    </source>
</evidence>
<evidence type="ECO:0000259" key="7">
    <source>
        <dbReference type="PROSITE" id="PS50109"/>
    </source>
</evidence>
<keyword evidence="6" id="KW-0472">Membrane</keyword>
<dbReference type="RefSeq" id="WP_349218258.1">
    <property type="nucleotide sequence ID" value="NZ_JBBMFD010000004.1"/>
</dbReference>
<keyword evidence="6" id="KW-1133">Transmembrane helix</keyword>
<dbReference type="SUPFAM" id="SSF47384">
    <property type="entry name" value="Homodimeric domain of signal transducing histidine kinase"/>
    <property type="match status" value="1"/>
</dbReference>
<gene>
    <name evidence="8" type="ORF">WMO26_03830</name>
</gene>
<keyword evidence="5" id="KW-0902">Two-component regulatory system</keyword>
<dbReference type="InterPro" id="IPR003661">
    <property type="entry name" value="HisK_dim/P_dom"/>
</dbReference>
<dbReference type="InterPro" id="IPR036097">
    <property type="entry name" value="HisK_dim/P_sf"/>
</dbReference>
<sequence length="303" mass="34093">MNGILWAAVILLAMTAGILSAFLHGYRRQVRALKRQMDFLKQTDTNLQLNTTLTFRDVDALAVSINEALGRHRSTEQALLRVSRNYKDTITSISHDLRTPLTSASGYLQMLRSPDTPAKKREQYLHVIDRRIGAVRRLLDQLFEFARIEADELVLNPKRLLVNNVLRDTVSLFYDDFCQKDASPSLDIPDGSPVVFADQDALRRVFENILQNALVHGDGGYRVCSEQTAFGCRIRFENTTHTIEEADLAHIFDRFYTTDRSRSRRTTGLGLSIAKKLTERMGGTIGAALEASTFVITVTFPAA</sequence>
<dbReference type="Pfam" id="PF02518">
    <property type="entry name" value="HATPase_c"/>
    <property type="match status" value="1"/>
</dbReference>
<dbReference type="InterPro" id="IPR005467">
    <property type="entry name" value="His_kinase_dom"/>
</dbReference>
<dbReference type="SMART" id="SM00388">
    <property type="entry name" value="HisKA"/>
    <property type="match status" value="1"/>
</dbReference>
<dbReference type="Proteomes" id="UP001489509">
    <property type="component" value="Unassembled WGS sequence"/>
</dbReference>
<evidence type="ECO:0000256" key="6">
    <source>
        <dbReference type="SAM" id="Phobius"/>
    </source>
</evidence>
<dbReference type="PRINTS" id="PR01780">
    <property type="entry name" value="LANTIREGPROT"/>
</dbReference>
<protein>
    <recommendedName>
        <fullName evidence="2">histidine kinase</fullName>
        <ecNumber evidence="2">2.7.13.3</ecNumber>
    </recommendedName>
</protein>
<name>A0ABV1DY29_9FIRM</name>
<dbReference type="Pfam" id="PF00512">
    <property type="entry name" value="HisKA"/>
    <property type="match status" value="1"/>
</dbReference>
<dbReference type="GO" id="GO:0016301">
    <property type="term" value="F:kinase activity"/>
    <property type="evidence" value="ECO:0007669"/>
    <property type="project" value="UniProtKB-KW"/>
</dbReference>
<dbReference type="PROSITE" id="PS50109">
    <property type="entry name" value="HIS_KIN"/>
    <property type="match status" value="1"/>
</dbReference>
<dbReference type="EC" id="2.7.13.3" evidence="2"/>
<proteinExistence type="predicted"/>
<feature type="domain" description="Histidine kinase" evidence="7">
    <location>
        <begin position="92"/>
        <end position="303"/>
    </location>
</feature>
<dbReference type="InterPro" id="IPR036890">
    <property type="entry name" value="HATPase_C_sf"/>
</dbReference>
<dbReference type="InterPro" id="IPR008358">
    <property type="entry name" value="Sig_transdc_His_kin/Pase_MprB"/>
</dbReference>
<dbReference type="Gene3D" id="1.10.287.130">
    <property type="match status" value="1"/>
</dbReference>
<dbReference type="CDD" id="cd00082">
    <property type="entry name" value="HisKA"/>
    <property type="match status" value="1"/>
</dbReference>
<reference evidence="8 9" key="1">
    <citation type="submission" date="2024-03" db="EMBL/GenBank/DDBJ databases">
        <title>Human intestinal bacterial collection.</title>
        <authorList>
            <person name="Pauvert C."/>
            <person name="Hitch T.C.A."/>
            <person name="Clavel T."/>
        </authorList>
    </citation>
    <scope>NUCLEOTIDE SEQUENCE [LARGE SCALE GENOMIC DNA]</scope>
    <source>
        <strain evidence="8 9">CLA-JM-H44</strain>
    </source>
</reference>
<dbReference type="EMBL" id="JBBMFD010000004">
    <property type="protein sequence ID" value="MEQ2439955.1"/>
    <property type="molecule type" value="Genomic_DNA"/>
</dbReference>
<dbReference type="SUPFAM" id="SSF55874">
    <property type="entry name" value="ATPase domain of HSP90 chaperone/DNA topoisomerase II/histidine kinase"/>
    <property type="match status" value="1"/>
</dbReference>
<feature type="transmembrane region" description="Helical" evidence="6">
    <location>
        <begin position="6"/>
        <end position="26"/>
    </location>
</feature>
<evidence type="ECO:0000256" key="3">
    <source>
        <dbReference type="ARBA" id="ARBA00022553"/>
    </source>
</evidence>
<evidence type="ECO:0000256" key="5">
    <source>
        <dbReference type="ARBA" id="ARBA00023012"/>
    </source>
</evidence>
<dbReference type="InterPro" id="IPR003594">
    <property type="entry name" value="HATPase_dom"/>
</dbReference>
<comment type="catalytic activity">
    <reaction evidence="1">
        <text>ATP + protein L-histidine = ADP + protein N-phospho-L-histidine.</text>
        <dbReference type="EC" id="2.7.13.3"/>
    </reaction>
</comment>
<keyword evidence="6" id="KW-0812">Transmembrane</keyword>
<evidence type="ECO:0000313" key="8">
    <source>
        <dbReference type="EMBL" id="MEQ2439955.1"/>
    </source>
</evidence>
<evidence type="ECO:0000256" key="1">
    <source>
        <dbReference type="ARBA" id="ARBA00000085"/>
    </source>
</evidence>
<keyword evidence="9" id="KW-1185">Reference proteome</keyword>
<dbReference type="CDD" id="cd00075">
    <property type="entry name" value="HATPase"/>
    <property type="match status" value="1"/>
</dbReference>
<keyword evidence="4 8" id="KW-0808">Transferase</keyword>
<dbReference type="PANTHER" id="PTHR43547">
    <property type="entry name" value="TWO-COMPONENT HISTIDINE KINASE"/>
    <property type="match status" value="1"/>
</dbReference>